<dbReference type="EMBL" id="JAALHA020000030">
    <property type="protein sequence ID" value="MDR9900058.1"/>
    <property type="molecule type" value="Genomic_DNA"/>
</dbReference>
<reference evidence="2" key="1">
    <citation type="journal article" date="2021" name="Science">
        <title>Hunting the eagle killer: A cyanobacterial neurotoxin causes vacuolar myelinopathy.</title>
        <authorList>
            <person name="Breinlinger S."/>
            <person name="Phillips T.J."/>
            <person name="Haram B.N."/>
            <person name="Mares J."/>
            <person name="Martinez Yerena J.A."/>
            <person name="Hrouzek P."/>
            <person name="Sobotka R."/>
            <person name="Henderson W.M."/>
            <person name="Schmieder P."/>
            <person name="Williams S.M."/>
            <person name="Lauderdale J.D."/>
            <person name="Wilde H.D."/>
            <person name="Gerrin W."/>
            <person name="Kust A."/>
            <person name="Washington J.W."/>
            <person name="Wagner C."/>
            <person name="Geier B."/>
            <person name="Liebeke M."/>
            <person name="Enke H."/>
            <person name="Niedermeyer T.H.J."/>
            <person name="Wilde S.B."/>
        </authorList>
    </citation>
    <scope>NUCLEOTIDE SEQUENCE [LARGE SCALE GENOMIC DNA]</scope>
    <source>
        <strain evidence="2">Thurmond2011</strain>
    </source>
</reference>
<proteinExistence type="predicted"/>
<evidence type="ECO:0000313" key="1">
    <source>
        <dbReference type="EMBL" id="MDR9900058.1"/>
    </source>
</evidence>
<protein>
    <submittedName>
        <fullName evidence="1">DUF3122 domain-containing protein</fullName>
    </submittedName>
</protein>
<name>A0AAP5IH72_9CYAN</name>
<evidence type="ECO:0000313" key="2">
    <source>
        <dbReference type="Proteomes" id="UP000667802"/>
    </source>
</evidence>
<keyword evidence="2" id="KW-1185">Reference proteome</keyword>
<dbReference type="RefSeq" id="WP_208350130.1">
    <property type="nucleotide sequence ID" value="NZ_JAALHA020000030.1"/>
</dbReference>
<accession>A0AAP5IH72</accession>
<dbReference type="Pfam" id="PF11320">
    <property type="entry name" value="DUF3122"/>
    <property type="match status" value="1"/>
</dbReference>
<gene>
    <name evidence="1" type="ORF">G7B40_036725</name>
</gene>
<dbReference type="AlphaFoldDB" id="A0AAP5IH72"/>
<dbReference type="InterPro" id="IPR021469">
    <property type="entry name" value="DUF3122"/>
</dbReference>
<dbReference type="Proteomes" id="UP000667802">
    <property type="component" value="Unassembled WGS sequence"/>
</dbReference>
<sequence length="175" mass="19387">MGCRIRKILSWLLLLGTLVLGVFLGLGFITIPNAEAAIRQQEEAPGQTVYQSRQTLKDQYGNRWQAIAFKRIRPDSTTSFYLRLVGFPGVVEIDRTQPLTLTNSLGKQLIAADASFNEIANSVPNVGQYDLKPLLPKLQPGIPFKLTLPTTSTRAVSLIISPSLVEEWQTVASYE</sequence>
<comment type="caution">
    <text evidence="1">The sequence shown here is derived from an EMBL/GenBank/DDBJ whole genome shotgun (WGS) entry which is preliminary data.</text>
</comment>
<organism evidence="1 2">
    <name type="scientific">Aetokthonos hydrillicola Thurmond2011</name>
    <dbReference type="NCBI Taxonomy" id="2712845"/>
    <lineage>
        <taxon>Bacteria</taxon>
        <taxon>Bacillati</taxon>
        <taxon>Cyanobacteriota</taxon>
        <taxon>Cyanophyceae</taxon>
        <taxon>Nostocales</taxon>
        <taxon>Hapalosiphonaceae</taxon>
        <taxon>Aetokthonos</taxon>
    </lineage>
</organism>